<organism evidence="1">
    <name type="scientific">Nothobranchius furzeri</name>
    <name type="common">Turquoise killifish</name>
    <dbReference type="NCBI Taxonomy" id="105023"/>
    <lineage>
        <taxon>Eukaryota</taxon>
        <taxon>Metazoa</taxon>
        <taxon>Chordata</taxon>
        <taxon>Craniata</taxon>
        <taxon>Vertebrata</taxon>
        <taxon>Euteleostomi</taxon>
        <taxon>Actinopterygii</taxon>
        <taxon>Neopterygii</taxon>
        <taxon>Teleostei</taxon>
        <taxon>Neoteleostei</taxon>
        <taxon>Acanthomorphata</taxon>
        <taxon>Ovalentaria</taxon>
        <taxon>Atherinomorphae</taxon>
        <taxon>Cyprinodontiformes</taxon>
        <taxon>Nothobranchiidae</taxon>
        <taxon>Nothobranchius</taxon>
    </lineage>
</organism>
<protein>
    <submittedName>
        <fullName evidence="1">Si:ch211-229b6.1</fullName>
    </submittedName>
</protein>
<evidence type="ECO:0000313" key="1">
    <source>
        <dbReference type="EMBL" id="SBP63434.1"/>
    </source>
</evidence>
<name>A0A1A8B863_NOTFU</name>
<reference evidence="1" key="2">
    <citation type="submission" date="2016-06" db="EMBL/GenBank/DDBJ databases">
        <title>The genome of a short-lived fish provides insights into sex chromosome evolution and the genetic control of aging.</title>
        <authorList>
            <person name="Reichwald K."/>
            <person name="Felder M."/>
            <person name="Petzold A."/>
            <person name="Koch P."/>
            <person name="Groth M."/>
            <person name="Platzer M."/>
        </authorList>
    </citation>
    <scope>NUCLEOTIDE SEQUENCE</scope>
    <source>
        <tissue evidence="1">Brain</tissue>
    </source>
</reference>
<proteinExistence type="predicted"/>
<sequence>MALFTRSLHDLPRITVNDVHRIIQVTTKTPASKKDKGFKLYVSSYLHNYDVSSKESGEVTVRSECFRSMKKSQKPHCLSMVLRDSEPVVLLRCQCTCVAGTALQSCGGSAVPDGPLLSAEAYISSPSVQPYRN</sequence>
<gene>
    <name evidence="1" type="primary">SI:CH211-229B6.1</name>
</gene>
<accession>A0A1A8B863</accession>
<dbReference type="EMBL" id="HADY01024949">
    <property type="protein sequence ID" value="SBP63434.1"/>
    <property type="molecule type" value="Transcribed_RNA"/>
</dbReference>
<reference evidence="1" key="1">
    <citation type="submission" date="2016-05" db="EMBL/GenBank/DDBJ databases">
        <authorList>
            <person name="Lavstsen T."/>
            <person name="Jespersen J.S."/>
        </authorList>
    </citation>
    <scope>NUCLEOTIDE SEQUENCE</scope>
    <source>
        <tissue evidence="1">Brain</tissue>
    </source>
</reference>
<dbReference type="AlphaFoldDB" id="A0A1A8B863"/>